<feature type="region of interest" description="Disordered" evidence="1">
    <location>
        <begin position="188"/>
        <end position="243"/>
    </location>
</feature>
<organism evidence="2 3">
    <name type="scientific">Apiotrichum porosum</name>
    <dbReference type="NCBI Taxonomy" id="105984"/>
    <lineage>
        <taxon>Eukaryota</taxon>
        <taxon>Fungi</taxon>
        <taxon>Dikarya</taxon>
        <taxon>Basidiomycota</taxon>
        <taxon>Agaricomycotina</taxon>
        <taxon>Tremellomycetes</taxon>
        <taxon>Trichosporonales</taxon>
        <taxon>Trichosporonaceae</taxon>
        <taxon>Apiotrichum</taxon>
    </lineage>
</organism>
<dbReference type="Proteomes" id="UP000279236">
    <property type="component" value="Unassembled WGS sequence"/>
</dbReference>
<evidence type="ECO:0000313" key="2">
    <source>
        <dbReference type="EMBL" id="RSH80527.1"/>
    </source>
</evidence>
<comment type="caution">
    <text evidence="2">The sequence shown here is derived from an EMBL/GenBank/DDBJ whole genome shotgun (WGS) entry which is preliminary data.</text>
</comment>
<evidence type="ECO:0000256" key="1">
    <source>
        <dbReference type="SAM" id="MobiDB-lite"/>
    </source>
</evidence>
<evidence type="ECO:0000313" key="3">
    <source>
        <dbReference type="Proteomes" id="UP000279236"/>
    </source>
</evidence>
<protein>
    <submittedName>
        <fullName evidence="2">Uncharacterized protein</fullName>
    </submittedName>
</protein>
<proteinExistence type="predicted"/>
<feature type="region of interest" description="Disordered" evidence="1">
    <location>
        <begin position="268"/>
        <end position="314"/>
    </location>
</feature>
<dbReference type="EMBL" id="RSCE01000008">
    <property type="protein sequence ID" value="RSH80527.1"/>
    <property type="molecule type" value="Genomic_DNA"/>
</dbReference>
<dbReference type="RefSeq" id="XP_028475474.1">
    <property type="nucleotide sequence ID" value="XM_028624402.1"/>
</dbReference>
<accession>A0A427XP53</accession>
<feature type="compositionally biased region" description="Low complexity" evidence="1">
    <location>
        <begin position="214"/>
        <end position="225"/>
    </location>
</feature>
<gene>
    <name evidence="2" type="ORF">EHS24_009107</name>
</gene>
<dbReference type="AlphaFoldDB" id="A0A427XP53"/>
<keyword evidence="3" id="KW-1185">Reference proteome</keyword>
<dbReference type="GeneID" id="39593650"/>
<sequence length="354" mass="36682">MALKRQFHADDGAYGGGKRACWFGVGTGMDINSVHVSVASTPSPFGSFSSASGPTSAWRPADGDEGWSQSLADEEAAAFPGHGHTLDSMVLSVQIDQYAGDEGMDIEMGVASPAPPPSPSLEAAATAYALAQTAAAYSELSSPTEEALPLPSSSGWPQGQLAHEIQQQLEPLAHGQFEHRHGVFASSSTTLAVPPPTSGSPTHPLSPRSSVTSTLAGPRPLAAPRSPRPTTFPPGSHQSFPAYLSPPVASRSLGGALSPTNHSISLLSANALSPPSGNNSGLQLHAARHQRPAATPLQPRSQWPTDAPHADASTMFTEPDADMGMDITSPNVSMAALASGAEADESTETPWRYW</sequence>
<name>A0A427XP53_9TREE</name>
<feature type="compositionally biased region" description="Polar residues" evidence="1">
    <location>
        <begin position="199"/>
        <end position="213"/>
    </location>
</feature>
<reference evidence="2 3" key="1">
    <citation type="submission" date="2018-11" db="EMBL/GenBank/DDBJ databases">
        <title>Genome sequence of Apiotrichum porosum DSM 27194.</title>
        <authorList>
            <person name="Aliyu H."/>
            <person name="Gorte O."/>
            <person name="Ochsenreither K."/>
        </authorList>
    </citation>
    <scope>NUCLEOTIDE SEQUENCE [LARGE SCALE GENOMIC DNA]</scope>
    <source>
        <strain evidence="2 3">DSM 27194</strain>
    </source>
</reference>
<feature type="region of interest" description="Disordered" evidence="1">
    <location>
        <begin position="140"/>
        <end position="159"/>
    </location>
</feature>